<dbReference type="KEGG" id="mgel:G5B37_02990"/>
<dbReference type="InterPro" id="IPR036259">
    <property type="entry name" value="MFS_trans_sf"/>
</dbReference>
<organism evidence="7 8">
    <name type="scientific">Rasiella rasia</name>
    <dbReference type="NCBI Taxonomy" id="2744027"/>
    <lineage>
        <taxon>Bacteria</taxon>
        <taxon>Pseudomonadati</taxon>
        <taxon>Bacteroidota</taxon>
        <taxon>Flavobacteriia</taxon>
        <taxon>Flavobacteriales</taxon>
        <taxon>Flavobacteriaceae</taxon>
        <taxon>Rasiella</taxon>
    </lineage>
</organism>
<name>A0A6G6GJ29_9FLAO</name>
<dbReference type="GO" id="GO:0016020">
    <property type="term" value="C:membrane"/>
    <property type="evidence" value="ECO:0007669"/>
    <property type="project" value="UniProtKB-SubCell"/>
</dbReference>
<evidence type="ECO:0000313" key="7">
    <source>
        <dbReference type="EMBL" id="QIE58559.1"/>
    </source>
</evidence>
<dbReference type="RefSeq" id="WP_164678574.1">
    <property type="nucleotide sequence ID" value="NZ_CP049057.1"/>
</dbReference>
<accession>A0A6G6GJ29</accession>
<dbReference type="PANTHER" id="PTHR30238:SF4">
    <property type="entry name" value="SLL1022 PROTEIN"/>
    <property type="match status" value="1"/>
</dbReference>
<proteinExistence type="inferred from homology"/>
<feature type="transmembrane region" description="Helical" evidence="6">
    <location>
        <begin position="47"/>
        <end position="71"/>
    </location>
</feature>
<feature type="transmembrane region" description="Helical" evidence="6">
    <location>
        <begin position="199"/>
        <end position="218"/>
    </location>
</feature>
<feature type="transmembrane region" description="Helical" evidence="6">
    <location>
        <begin position="83"/>
        <end position="104"/>
    </location>
</feature>
<reference evidence="7 8" key="1">
    <citation type="submission" date="2020-02" db="EMBL/GenBank/DDBJ databases">
        <title>Complete genome sequence of Flavobacteriaceae bacterium.</title>
        <authorList>
            <person name="Kim S.-J."/>
            <person name="Kim Y.-S."/>
            <person name="Kim K.-H."/>
        </authorList>
    </citation>
    <scope>NUCLEOTIDE SEQUENCE [LARGE SCALE GENOMIC DNA]</scope>
    <source>
        <strain evidence="7 8">RR4-40</strain>
    </source>
</reference>
<evidence type="ECO:0000256" key="3">
    <source>
        <dbReference type="ARBA" id="ARBA00022692"/>
    </source>
</evidence>
<keyword evidence="3 6" id="KW-0812">Transmembrane</keyword>
<dbReference type="PANTHER" id="PTHR30238">
    <property type="entry name" value="MEMBRANE BOUND PREDICTED REDOX MODULATOR"/>
    <property type="match status" value="1"/>
</dbReference>
<keyword evidence="4 6" id="KW-1133">Transmembrane helix</keyword>
<feature type="transmembrane region" description="Helical" evidence="6">
    <location>
        <begin position="12"/>
        <end position="35"/>
    </location>
</feature>
<dbReference type="AlphaFoldDB" id="A0A6G6GJ29"/>
<comment type="similarity">
    <text evidence="2">Belongs to the TerC family.</text>
</comment>
<dbReference type="Proteomes" id="UP000505306">
    <property type="component" value="Chromosome"/>
</dbReference>
<dbReference type="Pfam" id="PF03741">
    <property type="entry name" value="TerC"/>
    <property type="match status" value="1"/>
</dbReference>
<feature type="transmembrane region" description="Helical" evidence="6">
    <location>
        <begin position="168"/>
        <end position="187"/>
    </location>
</feature>
<evidence type="ECO:0000256" key="2">
    <source>
        <dbReference type="ARBA" id="ARBA00007511"/>
    </source>
</evidence>
<feature type="transmembrane region" description="Helical" evidence="6">
    <location>
        <begin position="238"/>
        <end position="255"/>
    </location>
</feature>
<feature type="transmembrane region" description="Helical" evidence="6">
    <location>
        <begin position="135"/>
        <end position="156"/>
    </location>
</feature>
<evidence type="ECO:0000313" key="8">
    <source>
        <dbReference type="Proteomes" id="UP000505306"/>
    </source>
</evidence>
<comment type="subcellular location">
    <subcellularLocation>
        <location evidence="1">Membrane</location>
        <topology evidence="1">Multi-pass membrane protein</topology>
    </subcellularLocation>
</comment>
<evidence type="ECO:0000256" key="5">
    <source>
        <dbReference type="ARBA" id="ARBA00023136"/>
    </source>
</evidence>
<protein>
    <submittedName>
        <fullName evidence="7">TerC family protein</fullName>
    </submittedName>
</protein>
<dbReference type="EMBL" id="CP049057">
    <property type="protein sequence ID" value="QIE58559.1"/>
    <property type="molecule type" value="Genomic_DNA"/>
</dbReference>
<gene>
    <name evidence="7" type="ORF">G5B37_02990</name>
</gene>
<sequence length="286" mass="31757">MFEILTSPDALVALLTLTFLEIVLGIDNIIFISLASSKLPKQHQKKATNIGLFMAMLIRIILLFGISWLVAMEAPFWHINTSWLKAGISGQGLILIAGGLFLLYKSTSEIHEKVEDKGHDEREVAKGRKTTLTKAIVQIALINIVFSFDSILTAVGMTNGISDNPTDALIIMVIAVVVSVIIMMVFANPVGKFVTKHPTVQLLGLSFLILIGFMLIAEGAHLSHIEIFGSQVGTIPKGYLYFTIAFSLFIEFLNMRYRKKTSEIVTTHPEEIDAELQREIDKELRK</sequence>
<dbReference type="InterPro" id="IPR005496">
    <property type="entry name" value="Integral_membrane_TerC"/>
</dbReference>
<evidence type="ECO:0000256" key="4">
    <source>
        <dbReference type="ARBA" id="ARBA00022989"/>
    </source>
</evidence>
<keyword evidence="8" id="KW-1185">Reference proteome</keyword>
<evidence type="ECO:0000256" key="1">
    <source>
        <dbReference type="ARBA" id="ARBA00004141"/>
    </source>
</evidence>
<evidence type="ECO:0000256" key="6">
    <source>
        <dbReference type="SAM" id="Phobius"/>
    </source>
</evidence>
<dbReference type="SUPFAM" id="SSF103473">
    <property type="entry name" value="MFS general substrate transporter"/>
    <property type="match status" value="1"/>
</dbReference>
<keyword evidence="5 6" id="KW-0472">Membrane</keyword>